<sequence length="491" mass="56160">MDQIHRDALRRTRVALVKDLDVNIVCDELLSQDIFTPLMIKHIMVEGTRNDKVCRLLNTLVEIGTNAYQAFLNVLKTTGYEFLANQIVQNEEMIRRENPFISTPIQETNQPAEEIRPSPIPFELRNYTSAGQSSFVGSQIQNSNSSSLEASGSSTIIYSRTSEFSLPPSRSARINSEPPPVGLFDWERETSYPVQSPVNESRSYSVELDSMSSKYSLQSIEQRYTMNSYPRGAALIISNKRFENDHRERPGTEQDCRKLKLLYEELGFHVSVKEDLKRYEILRECQIFARDPILAKVDCMVLALLSHGTADNVISGTDGIGIHVVEEICPIFSAKRCLSLCGKPKMYIFNACRGEKTGHSIPHLSLSKTIQRDELQRDGPYGDMDTISQVLDNQDILLCYSTFPGYTSYRDTERGNWFIQEFVDVFYEHADEEHVMDMLTEINKRVSKRNYKDNSSEDSCVQIPCPATSLTKKWYMNPPPFATSFRRTIYY</sequence>
<dbReference type="CDD" id="cd00032">
    <property type="entry name" value="CASc"/>
    <property type="match status" value="1"/>
</dbReference>
<dbReference type="Gene3D" id="1.10.533.10">
    <property type="entry name" value="Death Domain, Fas"/>
    <property type="match status" value="1"/>
</dbReference>
<keyword evidence="4" id="KW-0378">Hydrolase</keyword>
<dbReference type="GO" id="GO:0042981">
    <property type="term" value="P:regulation of apoptotic process"/>
    <property type="evidence" value="ECO:0007669"/>
    <property type="project" value="InterPro"/>
</dbReference>
<dbReference type="SMR" id="A0A8W8K1J4"/>
<dbReference type="PANTHER" id="PTHR47901:SF8">
    <property type="entry name" value="CASPASE-3"/>
    <property type="match status" value="1"/>
</dbReference>
<dbReference type="OrthoDB" id="6093024at2759"/>
<dbReference type="OMA" id="GYTVICK"/>
<dbReference type="AlphaFoldDB" id="A0A8W8K1J4"/>
<dbReference type="GO" id="GO:0006508">
    <property type="term" value="P:proteolysis"/>
    <property type="evidence" value="ECO:0007669"/>
    <property type="project" value="UniProtKB-KW"/>
</dbReference>
<dbReference type="InterPro" id="IPR002138">
    <property type="entry name" value="Pept_C14_p10"/>
</dbReference>
<comment type="similarity">
    <text evidence="1 8">Belongs to the peptidase C14A family.</text>
</comment>
<keyword evidence="6" id="KW-0865">Zymogen</keyword>
<evidence type="ECO:0000256" key="4">
    <source>
        <dbReference type="ARBA" id="ARBA00022801"/>
    </source>
</evidence>
<dbReference type="PROSITE" id="PS50208">
    <property type="entry name" value="CASPASE_P20"/>
    <property type="match status" value="1"/>
</dbReference>
<evidence type="ECO:0000256" key="8">
    <source>
        <dbReference type="RuleBase" id="RU003971"/>
    </source>
</evidence>
<dbReference type="InterPro" id="IPR011600">
    <property type="entry name" value="Pept_C14_caspase"/>
</dbReference>
<feature type="active site" evidence="7">
    <location>
        <position position="307"/>
    </location>
</feature>
<accession>A0A8W8K1J4</accession>
<reference evidence="12" key="1">
    <citation type="submission" date="2022-08" db="UniProtKB">
        <authorList>
            <consortium name="EnsemblMetazoa"/>
        </authorList>
    </citation>
    <scope>IDENTIFICATION</scope>
    <source>
        <strain evidence="12">05x7-T-G4-1.051#20</strain>
    </source>
</reference>
<evidence type="ECO:0000256" key="6">
    <source>
        <dbReference type="ARBA" id="ARBA00023145"/>
    </source>
</evidence>
<feature type="domain" description="CARD" evidence="11">
    <location>
        <begin position="1"/>
        <end position="90"/>
    </location>
</feature>
<dbReference type="SUPFAM" id="SSF52129">
    <property type="entry name" value="Caspase-like"/>
    <property type="match status" value="1"/>
</dbReference>
<name>A0A8W8K1J4_MAGGI</name>
<dbReference type="InterPro" id="IPR001315">
    <property type="entry name" value="CARD"/>
</dbReference>
<dbReference type="EnsemblMetazoa" id="G21502.2">
    <property type="protein sequence ID" value="G21502.2:cds"/>
    <property type="gene ID" value="G21502"/>
</dbReference>
<dbReference type="PRINTS" id="PR00376">
    <property type="entry name" value="IL1BCENZYME"/>
</dbReference>
<dbReference type="Pfam" id="PF00656">
    <property type="entry name" value="Peptidase_C14"/>
    <property type="match status" value="1"/>
</dbReference>
<evidence type="ECO:0000259" key="9">
    <source>
        <dbReference type="PROSITE" id="PS50207"/>
    </source>
</evidence>
<evidence type="ECO:0008006" key="14">
    <source>
        <dbReference type="Google" id="ProtNLM"/>
    </source>
</evidence>
<proteinExistence type="inferred from homology"/>
<dbReference type="InterPro" id="IPR001309">
    <property type="entry name" value="Pept_C14_p20"/>
</dbReference>
<dbReference type="CDD" id="cd01671">
    <property type="entry name" value="CARD"/>
    <property type="match status" value="1"/>
</dbReference>
<dbReference type="SUPFAM" id="SSF47986">
    <property type="entry name" value="DEATH domain"/>
    <property type="match status" value="1"/>
</dbReference>
<feature type="active site" evidence="7">
    <location>
        <position position="352"/>
    </location>
</feature>
<keyword evidence="13" id="KW-1185">Reference proteome</keyword>
<evidence type="ECO:0000256" key="5">
    <source>
        <dbReference type="ARBA" id="ARBA00022807"/>
    </source>
</evidence>
<dbReference type="InterPro" id="IPR002398">
    <property type="entry name" value="Pept_C14"/>
</dbReference>
<evidence type="ECO:0000313" key="12">
    <source>
        <dbReference type="EnsemblMetazoa" id="G21502.2:cds"/>
    </source>
</evidence>
<organism evidence="12 13">
    <name type="scientific">Magallana gigas</name>
    <name type="common">Pacific oyster</name>
    <name type="synonym">Crassostrea gigas</name>
    <dbReference type="NCBI Taxonomy" id="29159"/>
    <lineage>
        <taxon>Eukaryota</taxon>
        <taxon>Metazoa</taxon>
        <taxon>Spiralia</taxon>
        <taxon>Lophotrochozoa</taxon>
        <taxon>Mollusca</taxon>
        <taxon>Bivalvia</taxon>
        <taxon>Autobranchia</taxon>
        <taxon>Pteriomorphia</taxon>
        <taxon>Ostreida</taxon>
        <taxon>Ostreoidea</taxon>
        <taxon>Ostreidae</taxon>
        <taxon>Magallana</taxon>
    </lineage>
</organism>
<dbReference type="PROSITE" id="PS50207">
    <property type="entry name" value="CASPASE_P10"/>
    <property type="match status" value="1"/>
</dbReference>
<feature type="domain" description="Caspase family p10" evidence="9">
    <location>
        <begin position="386"/>
        <end position="478"/>
    </location>
</feature>
<keyword evidence="3" id="KW-0053">Apoptosis</keyword>
<dbReference type="PROSITE" id="PS50209">
    <property type="entry name" value="CARD"/>
    <property type="match status" value="1"/>
</dbReference>
<dbReference type="PANTHER" id="PTHR47901">
    <property type="entry name" value="CASPASE RECRUITMENT DOMAIN-CONTAINING PROTEIN 18"/>
    <property type="match status" value="1"/>
</dbReference>
<keyword evidence="5" id="KW-0788">Thiol protease</keyword>
<dbReference type="PIRSF" id="PIRSF038001">
    <property type="entry name" value="Caspase_ICE"/>
    <property type="match status" value="1"/>
</dbReference>
<dbReference type="EnsemblMetazoa" id="G21502.3">
    <property type="protein sequence ID" value="G21502.3:cds"/>
    <property type="gene ID" value="G21502"/>
</dbReference>
<evidence type="ECO:0000259" key="10">
    <source>
        <dbReference type="PROSITE" id="PS50208"/>
    </source>
</evidence>
<dbReference type="SMART" id="SM00114">
    <property type="entry name" value="CARD"/>
    <property type="match status" value="1"/>
</dbReference>
<keyword evidence="2" id="KW-0645">Protease</keyword>
<dbReference type="GO" id="GO:0004197">
    <property type="term" value="F:cysteine-type endopeptidase activity"/>
    <property type="evidence" value="ECO:0007669"/>
    <property type="project" value="InterPro"/>
</dbReference>
<evidence type="ECO:0000256" key="2">
    <source>
        <dbReference type="ARBA" id="ARBA00022670"/>
    </source>
</evidence>
<evidence type="ECO:0000256" key="7">
    <source>
        <dbReference type="PIRSR" id="PIRSR038001-1"/>
    </source>
</evidence>
<evidence type="ECO:0000256" key="3">
    <source>
        <dbReference type="ARBA" id="ARBA00022703"/>
    </source>
</evidence>
<dbReference type="Gene3D" id="3.40.50.1460">
    <property type="match status" value="1"/>
</dbReference>
<dbReference type="Pfam" id="PF00619">
    <property type="entry name" value="CARD"/>
    <property type="match status" value="1"/>
</dbReference>
<dbReference type="Proteomes" id="UP000005408">
    <property type="component" value="Unassembled WGS sequence"/>
</dbReference>
<evidence type="ECO:0000256" key="1">
    <source>
        <dbReference type="ARBA" id="ARBA00010134"/>
    </source>
</evidence>
<dbReference type="GO" id="GO:0006915">
    <property type="term" value="P:apoptotic process"/>
    <property type="evidence" value="ECO:0007669"/>
    <property type="project" value="UniProtKB-KW"/>
</dbReference>
<protein>
    <recommendedName>
        <fullName evidence="14">Caspase-2</fullName>
    </recommendedName>
</protein>
<dbReference type="InterPro" id="IPR015917">
    <property type="entry name" value="Pept_C14A"/>
</dbReference>
<evidence type="ECO:0000313" key="13">
    <source>
        <dbReference type="Proteomes" id="UP000005408"/>
    </source>
</evidence>
<dbReference type="InterPro" id="IPR029030">
    <property type="entry name" value="Caspase-like_dom_sf"/>
</dbReference>
<feature type="domain" description="Caspase family p20" evidence="10">
    <location>
        <begin position="230"/>
        <end position="356"/>
    </location>
</feature>
<dbReference type="SMART" id="SM00115">
    <property type="entry name" value="CASc"/>
    <property type="match status" value="1"/>
</dbReference>
<evidence type="ECO:0000259" key="11">
    <source>
        <dbReference type="PROSITE" id="PS50209"/>
    </source>
</evidence>
<dbReference type="InterPro" id="IPR011029">
    <property type="entry name" value="DEATH-like_dom_sf"/>
</dbReference>